<dbReference type="GO" id="GO:0045259">
    <property type="term" value="C:proton-transporting ATP synthase complex"/>
    <property type="evidence" value="ECO:0007669"/>
    <property type="project" value="UniProtKB-KW"/>
</dbReference>
<comment type="subcellular location">
    <subcellularLocation>
        <location evidence="1">Membrane</location>
        <topology evidence="1">Peripheral membrane protein</topology>
    </subcellularLocation>
</comment>
<protein>
    <recommendedName>
        <fullName evidence="3">H(+)-transporting two-sector ATPase</fullName>
        <ecNumber evidence="3">7.1.2.2</ecNumber>
    </recommendedName>
    <alternativeName>
        <fullName evidence="15">ATP synthase F1 sector subunit beta</fullName>
    </alternativeName>
    <alternativeName>
        <fullName evidence="14">F-ATPase subunit beta</fullName>
    </alternativeName>
</protein>
<comment type="caution">
    <text evidence="20">The sequence shown here is derived from an EMBL/GenBank/DDBJ whole genome shotgun (WGS) entry which is preliminary data.</text>
</comment>
<evidence type="ECO:0000256" key="3">
    <source>
        <dbReference type="ARBA" id="ARBA00012473"/>
    </source>
</evidence>
<evidence type="ECO:0000259" key="19">
    <source>
        <dbReference type="Pfam" id="PF22919"/>
    </source>
</evidence>
<accession>A0AA89BJ30</accession>
<evidence type="ECO:0000256" key="12">
    <source>
        <dbReference type="ARBA" id="ARBA00023310"/>
    </source>
</evidence>
<keyword evidence="6" id="KW-0375">Hydrogen ion transport</keyword>
<evidence type="ECO:0000256" key="1">
    <source>
        <dbReference type="ARBA" id="ARBA00004170"/>
    </source>
</evidence>
<feature type="domain" description="ATPase F1/V1/A1 complex alpha/beta subunit nucleotide-binding" evidence="18">
    <location>
        <begin position="3"/>
        <end position="168"/>
    </location>
</feature>
<dbReference type="Gene3D" id="3.40.50.300">
    <property type="entry name" value="P-loop containing nucleotide triphosphate hydrolases"/>
    <property type="match status" value="1"/>
</dbReference>
<dbReference type="GO" id="GO:0009535">
    <property type="term" value="C:chloroplast thylakoid membrane"/>
    <property type="evidence" value="ECO:0007669"/>
    <property type="project" value="TreeGrafter"/>
</dbReference>
<dbReference type="InterPro" id="IPR024034">
    <property type="entry name" value="ATPase_F1/V1_b/a_C"/>
</dbReference>
<evidence type="ECO:0000256" key="14">
    <source>
        <dbReference type="ARBA" id="ARBA00042624"/>
    </source>
</evidence>
<proteinExistence type="inferred from homology"/>
<dbReference type="InterPro" id="IPR000194">
    <property type="entry name" value="ATPase_F1/V1/A1_a/bsu_nucl-bd"/>
</dbReference>
<evidence type="ECO:0000256" key="4">
    <source>
        <dbReference type="ARBA" id="ARBA00022448"/>
    </source>
</evidence>
<dbReference type="InterPro" id="IPR055190">
    <property type="entry name" value="ATP-synt_VA_C"/>
</dbReference>
<evidence type="ECO:0000313" key="21">
    <source>
        <dbReference type="Proteomes" id="UP001188597"/>
    </source>
</evidence>
<dbReference type="Pfam" id="PF22919">
    <property type="entry name" value="ATP-synt_VA_C"/>
    <property type="match status" value="1"/>
</dbReference>
<gene>
    <name evidence="20" type="ORF">RJ639_033756</name>
</gene>
<dbReference type="PANTHER" id="PTHR15184:SF71">
    <property type="entry name" value="ATP SYNTHASE SUBUNIT BETA, MITOCHONDRIAL"/>
    <property type="match status" value="1"/>
</dbReference>
<dbReference type="Pfam" id="PF00006">
    <property type="entry name" value="ATP-synt_ab"/>
    <property type="match status" value="1"/>
</dbReference>
<keyword evidence="17" id="KW-0812">Transmembrane</keyword>
<dbReference type="InterPro" id="IPR050053">
    <property type="entry name" value="ATPase_alpha/beta_chains"/>
</dbReference>
<evidence type="ECO:0000256" key="7">
    <source>
        <dbReference type="ARBA" id="ARBA00022840"/>
    </source>
</evidence>
<dbReference type="Proteomes" id="UP001188597">
    <property type="component" value="Unassembled WGS sequence"/>
</dbReference>
<dbReference type="GO" id="GO:0005739">
    <property type="term" value="C:mitochondrion"/>
    <property type="evidence" value="ECO:0007669"/>
    <property type="project" value="GOC"/>
</dbReference>
<dbReference type="EC" id="7.1.2.2" evidence="3"/>
<evidence type="ECO:0000256" key="11">
    <source>
        <dbReference type="ARBA" id="ARBA00023196"/>
    </source>
</evidence>
<evidence type="ECO:0000256" key="8">
    <source>
        <dbReference type="ARBA" id="ARBA00022967"/>
    </source>
</evidence>
<evidence type="ECO:0000259" key="18">
    <source>
        <dbReference type="Pfam" id="PF00006"/>
    </source>
</evidence>
<evidence type="ECO:0000256" key="2">
    <source>
        <dbReference type="ARBA" id="ARBA00008936"/>
    </source>
</evidence>
<organism evidence="20 21">
    <name type="scientific">Escallonia herrerae</name>
    <dbReference type="NCBI Taxonomy" id="1293975"/>
    <lineage>
        <taxon>Eukaryota</taxon>
        <taxon>Viridiplantae</taxon>
        <taxon>Streptophyta</taxon>
        <taxon>Embryophyta</taxon>
        <taxon>Tracheophyta</taxon>
        <taxon>Spermatophyta</taxon>
        <taxon>Magnoliopsida</taxon>
        <taxon>eudicotyledons</taxon>
        <taxon>Gunneridae</taxon>
        <taxon>Pentapetalae</taxon>
        <taxon>asterids</taxon>
        <taxon>campanulids</taxon>
        <taxon>Escalloniales</taxon>
        <taxon>Escalloniaceae</taxon>
        <taxon>Escallonia</taxon>
    </lineage>
</organism>
<comment type="function">
    <text evidence="13">Produces ATP from ADP in the presence of a proton gradient across the membrane. The catalytic sites are hosted primarily by the beta subunits.</text>
</comment>
<feature type="domain" description="ATP synthase A/B type C-terminal" evidence="19">
    <location>
        <begin position="190"/>
        <end position="248"/>
    </location>
</feature>
<dbReference type="Gene3D" id="1.10.1140.10">
    <property type="entry name" value="Bovine Mitochondrial F1-atpase, Atp Synthase Beta Chain, Chain D, domain 3"/>
    <property type="match status" value="1"/>
</dbReference>
<name>A0AA89BJ30_9ASTE</name>
<keyword evidence="21" id="KW-1185">Reference proteome</keyword>
<evidence type="ECO:0000256" key="17">
    <source>
        <dbReference type="SAM" id="Phobius"/>
    </source>
</evidence>
<dbReference type="PANTHER" id="PTHR15184">
    <property type="entry name" value="ATP SYNTHASE"/>
    <property type="match status" value="1"/>
</dbReference>
<dbReference type="GO" id="GO:0005524">
    <property type="term" value="F:ATP binding"/>
    <property type="evidence" value="ECO:0007669"/>
    <property type="project" value="UniProtKB-KW"/>
</dbReference>
<evidence type="ECO:0000256" key="5">
    <source>
        <dbReference type="ARBA" id="ARBA00022741"/>
    </source>
</evidence>
<dbReference type="GO" id="GO:0046933">
    <property type="term" value="F:proton-transporting ATP synthase activity, rotational mechanism"/>
    <property type="evidence" value="ECO:0007669"/>
    <property type="project" value="TreeGrafter"/>
</dbReference>
<evidence type="ECO:0000256" key="13">
    <source>
        <dbReference type="ARBA" id="ARBA00037290"/>
    </source>
</evidence>
<evidence type="ECO:0000256" key="16">
    <source>
        <dbReference type="ARBA" id="ARBA00048383"/>
    </source>
</evidence>
<keyword evidence="9" id="KW-0406">Ion transport</keyword>
<dbReference type="SUPFAM" id="SSF47917">
    <property type="entry name" value="C-terminal domain of alpha and beta subunits of F1 ATP synthase"/>
    <property type="match status" value="1"/>
</dbReference>
<evidence type="ECO:0000313" key="20">
    <source>
        <dbReference type="EMBL" id="KAK3033631.1"/>
    </source>
</evidence>
<evidence type="ECO:0000256" key="15">
    <source>
        <dbReference type="ARBA" id="ARBA00042742"/>
    </source>
</evidence>
<keyword evidence="11" id="KW-0139">CF(1)</keyword>
<sequence length="271" mass="30735">MELIKNIAKAHVGVSLFGRVGERTREGNDLYMEVKESRVINEQNIGESKVALVYGQMNESLGARIRVGSTALMMAEYFWGYVLLFIDNIFCFIHARFEVSALLGRMPFSVGYYYTLVPKWVLYKKELLLLTKVYVPADDLINHAPATTFAHLDATNVLLRGLVAKGIYHSSRSFRVDHLDLTSTMFQSRIIGEEHYQIAQRVKQTLQRYKELQDIIAILGLDGLSEENHLTVARARKIECFLSQSFFAAEIEVLPNHASIATSVDIGMLRI</sequence>
<keyword evidence="4" id="KW-0813">Transport</keyword>
<reference evidence="20" key="1">
    <citation type="submission" date="2022-12" db="EMBL/GenBank/DDBJ databases">
        <title>Draft genome assemblies for two species of Escallonia (Escalloniales).</title>
        <authorList>
            <person name="Chanderbali A."/>
            <person name="Dervinis C."/>
            <person name="Anghel I."/>
            <person name="Soltis D."/>
            <person name="Soltis P."/>
            <person name="Zapata F."/>
        </authorList>
    </citation>
    <scope>NUCLEOTIDE SEQUENCE</scope>
    <source>
        <strain evidence="20">UCBG64.0493</strain>
        <tissue evidence="20">Leaf</tissue>
    </source>
</reference>
<comment type="similarity">
    <text evidence="2">Belongs to the ATPase alpha/beta chains family.</text>
</comment>
<dbReference type="GO" id="GO:0042776">
    <property type="term" value="P:proton motive force-driven mitochondrial ATP synthesis"/>
    <property type="evidence" value="ECO:0007669"/>
    <property type="project" value="TreeGrafter"/>
</dbReference>
<comment type="catalytic activity">
    <reaction evidence="16">
        <text>ATP + H2O + 4 H(+)(in) = ADP + phosphate + 5 H(+)(out)</text>
        <dbReference type="Rhea" id="RHEA:57720"/>
        <dbReference type="ChEBI" id="CHEBI:15377"/>
        <dbReference type="ChEBI" id="CHEBI:15378"/>
        <dbReference type="ChEBI" id="CHEBI:30616"/>
        <dbReference type="ChEBI" id="CHEBI:43474"/>
        <dbReference type="ChEBI" id="CHEBI:456216"/>
        <dbReference type="EC" id="7.1.2.2"/>
    </reaction>
</comment>
<dbReference type="SUPFAM" id="SSF52540">
    <property type="entry name" value="P-loop containing nucleoside triphosphate hydrolases"/>
    <property type="match status" value="1"/>
</dbReference>
<dbReference type="EMBL" id="JAVXUP010000227">
    <property type="protein sequence ID" value="KAK3033631.1"/>
    <property type="molecule type" value="Genomic_DNA"/>
</dbReference>
<keyword evidence="17" id="KW-1133">Transmembrane helix</keyword>
<keyword evidence="7" id="KW-0067">ATP-binding</keyword>
<evidence type="ECO:0000256" key="6">
    <source>
        <dbReference type="ARBA" id="ARBA00022781"/>
    </source>
</evidence>
<dbReference type="InterPro" id="IPR027417">
    <property type="entry name" value="P-loop_NTPase"/>
</dbReference>
<keyword evidence="8" id="KW-1278">Translocase</keyword>
<keyword evidence="10 17" id="KW-0472">Membrane</keyword>
<dbReference type="AlphaFoldDB" id="A0AA89BJ30"/>
<keyword evidence="12" id="KW-0066">ATP synthesis</keyword>
<keyword evidence="5" id="KW-0547">Nucleotide-binding</keyword>
<feature type="transmembrane region" description="Helical" evidence="17">
    <location>
        <begin position="78"/>
        <end position="97"/>
    </location>
</feature>
<evidence type="ECO:0000256" key="9">
    <source>
        <dbReference type="ARBA" id="ARBA00023065"/>
    </source>
</evidence>
<evidence type="ECO:0000256" key="10">
    <source>
        <dbReference type="ARBA" id="ARBA00023136"/>
    </source>
</evidence>